<keyword evidence="1" id="KW-0472">Membrane</keyword>
<dbReference type="RefSeq" id="WP_095498433.1">
    <property type="nucleotide sequence ID" value="NZ_BSPO01000003.1"/>
</dbReference>
<protein>
    <submittedName>
        <fullName evidence="2">Uncharacterized protein</fullName>
    </submittedName>
</protein>
<comment type="caution">
    <text evidence="2">The sequence shown here is derived from an EMBL/GenBank/DDBJ whole genome shotgun (WGS) entry which is preliminary data.</text>
</comment>
<gene>
    <name evidence="2" type="ORF">GCM10007894_20580</name>
</gene>
<feature type="transmembrane region" description="Helical" evidence="1">
    <location>
        <begin position="24"/>
        <end position="42"/>
    </location>
</feature>
<organism evidence="2 3">
    <name type="scientific">Paraferrimonas haliotis</name>
    <dbReference type="NCBI Taxonomy" id="2013866"/>
    <lineage>
        <taxon>Bacteria</taxon>
        <taxon>Pseudomonadati</taxon>
        <taxon>Pseudomonadota</taxon>
        <taxon>Gammaproteobacteria</taxon>
        <taxon>Alteromonadales</taxon>
        <taxon>Ferrimonadaceae</taxon>
        <taxon>Paraferrimonas</taxon>
    </lineage>
</organism>
<keyword evidence="3" id="KW-1185">Reference proteome</keyword>
<feature type="transmembrane region" description="Helical" evidence="1">
    <location>
        <begin position="54"/>
        <end position="73"/>
    </location>
</feature>
<sequence>MNDFSHDPSGLNQPFKRAAGVNDFFKYFAGVIGFGFCFLFAIEGYHVDQLVGAVIGWGIGAIVGMPFYTILLSISEEVSIVKKSLATLAGLILFAVIIYYHIL</sequence>
<evidence type="ECO:0000313" key="2">
    <source>
        <dbReference type="EMBL" id="GLS84081.1"/>
    </source>
</evidence>
<accession>A0AA37WZR3</accession>
<reference evidence="2 3" key="1">
    <citation type="journal article" date="2014" name="Int. J. Syst. Evol. Microbiol.">
        <title>Complete genome sequence of Corynebacterium casei LMG S-19264T (=DSM 44701T), isolated from a smear-ripened cheese.</title>
        <authorList>
            <consortium name="US DOE Joint Genome Institute (JGI-PGF)"/>
            <person name="Walter F."/>
            <person name="Albersmeier A."/>
            <person name="Kalinowski J."/>
            <person name="Ruckert C."/>
        </authorList>
    </citation>
    <scope>NUCLEOTIDE SEQUENCE [LARGE SCALE GENOMIC DNA]</scope>
    <source>
        <strain evidence="2 3">NBRC 112785</strain>
    </source>
</reference>
<dbReference type="Proteomes" id="UP001157439">
    <property type="component" value="Unassembled WGS sequence"/>
</dbReference>
<keyword evidence="1" id="KW-1133">Transmembrane helix</keyword>
<dbReference type="EMBL" id="BSPO01000003">
    <property type="protein sequence ID" value="GLS84081.1"/>
    <property type="molecule type" value="Genomic_DNA"/>
</dbReference>
<feature type="transmembrane region" description="Helical" evidence="1">
    <location>
        <begin position="85"/>
        <end position="102"/>
    </location>
</feature>
<proteinExistence type="predicted"/>
<dbReference type="AlphaFoldDB" id="A0AA37WZR3"/>
<evidence type="ECO:0000256" key="1">
    <source>
        <dbReference type="SAM" id="Phobius"/>
    </source>
</evidence>
<keyword evidence="1" id="KW-0812">Transmembrane</keyword>
<name>A0AA37WZR3_9GAMM</name>
<evidence type="ECO:0000313" key="3">
    <source>
        <dbReference type="Proteomes" id="UP001157439"/>
    </source>
</evidence>